<evidence type="ECO:0000256" key="2">
    <source>
        <dbReference type="ARBA" id="ARBA00022475"/>
    </source>
</evidence>
<dbReference type="InterPro" id="IPR004090">
    <property type="entry name" value="Chemotax_Me-accpt_rcpt"/>
</dbReference>
<dbReference type="RefSeq" id="WP_376813997.1">
    <property type="nucleotide sequence ID" value="NZ_JBHSDY010000010.1"/>
</dbReference>
<evidence type="ECO:0000256" key="4">
    <source>
        <dbReference type="ARBA" id="ARBA00022692"/>
    </source>
</evidence>
<dbReference type="Pfam" id="PF02743">
    <property type="entry name" value="dCache_1"/>
    <property type="match status" value="1"/>
</dbReference>
<evidence type="ECO:0000256" key="1">
    <source>
        <dbReference type="ARBA" id="ARBA00004651"/>
    </source>
</evidence>
<dbReference type="SMART" id="SM00283">
    <property type="entry name" value="MA"/>
    <property type="match status" value="1"/>
</dbReference>
<evidence type="ECO:0000256" key="10">
    <source>
        <dbReference type="SAM" id="Phobius"/>
    </source>
</evidence>
<dbReference type="Proteomes" id="UP001595756">
    <property type="component" value="Unassembled WGS sequence"/>
</dbReference>
<organism evidence="12 13">
    <name type="scientific">Castellaniella hirudinis</name>
    <dbReference type="NCBI Taxonomy" id="1144617"/>
    <lineage>
        <taxon>Bacteria</taxon>
        <taxon>Pseudomonadati</taxon>
        <taxon>Pseudomonadota</taxon>
        <taxon>Betaproteobacteria</taxon>
        <taxon>Burkholderiales</taxon>
        <taxon>Alcaligenaceae</taxon>
        <taxon>Castellaniella</taxon>
    </lineage>
</organism>
<evidence type="ECO:0000313" key="13">
    <source>
        <dbReference type="Proteomes" id="UP001595756"/>
    </source>
</evidence>
<feature type="transmembrane region" description="Helical" evidence="10">
    <location>
        <begin position="300"/>
        <end position="320"/>
    </location>
</feature>
<accession>A0ABV8S1F3</accession>
<dbReference type="Pfam" id="PF00015">
    <property type="entry name" value="MCPsignal"/>
    <property type="match status" value="1"/>
</dbReference>
<dbReference type="EMBL" id="JBHSDY010000010">
    <property type="protein sequence ID" value="MFC4299466.1"/>
    <property type="molecule type" value="Genomic_DNA"/>
</dbReference>
<sequence length="626" mass="66723">MIALGFIVTVLVMVRQASSMQTEAAYAYVEALARQEAGVVEQDIERAMAAVRTMAQTWQGLRASGPGDREASLNMLREVLAGNPTFLGVWQGWEPDAFDAQDRDYANKPGHDATGRFIPYWYWEGGKPTYAPIVDYDQPGKGDYYLLARDTGRPVLLEPFAYPVGGREEMMTSIAIPIQLQGKTLGVAGADLGLQRFQERVAAIRPYETGYAGLISQGNRLLAHPTQDMVGTLIEAGSEIGQAIKKGGVQEYIQYNETLGTDAYTVVVPVAIAGLDQVWSFYVSVPLDRVLAQVADMRNVSLALGLASILIVSLVLAWFLNRLVIRPLGGEPADAAGAATRIAQGDLSTSIQVDERNQGSMLYAMRTMQSQLGGLISGIRENSESVSTAATQIAQGNTDLSQRTEEQAAALQETAASLEELAATVRQNADNANRANGLADNAARMVGEGNAAVSEIVVSMHAMADSAQRMKDIIATIEGIAFQTNILALNAAVEAARAGEEGRGFAVVAGEVRTLAQRSTTAAQEIKGLIESSVTQAEDSARQVDHANQVIGRVVSAIREVTELMREIASASGQQSDGLSQINVAVSQMDSVTQQNAALVEEASAAAASLQDQANRLVSAVSVFKV</sequence>
<keyword evidence="13" id="KW-1185">Reference proteome</keyword>
<dbReference type="Gene3D" id="3.30.450.20">
    <property type="entry name" value="PAS domain"/>
    <property type="match status" value="2"/>
</dbReference>
<dbReference type="InterPro" id="IPR051310">
    <property type="entry name" value="MCP_chemotaxis"/>
</dbReference>
<comment type="similarity">
    <text evidence="7">Belongs to the methyl-accepting chemotaxis (MCP) protein family.</text>
</comment>
<dbReference type="InterPro" id="IPR004089">
    <property type="entry name" value="MCPsignal_dom"/>
</dbReference>
<dbReference type="PANTHER" id="PTHR43531:SF14">
    <property type="entry name" value="METHYL-ACCEPTING CHEMOTAXIS PROTEIN I-RELATED"/>
    <property type="match status" value="1"/>
</dbReference>
<dbReference type="PANTHER" id="PTHR43531">
    <property type="entry name" value="PROTEIN ICFG"/>
    <property type="match status" value="1"/>
</dbReference>
<keyword evidence="2" id="KW-1003">Cell membrane</keyword>
<comment type="subcellular location">
    <subcellularLocation>
        <location evidence="1">Cell membrane</location>
        <topology evidence="1">Multi-pass membrane protein</topology>
    </subcellularLocation>
</comment>
<evidence type="ECO:0000256" key="5">
    <source>
        <dbReference type="ARBA" id="ARBA00022989"/>
    </source>
</evidence>
<dbReference type="PROSITE" id="PS50111">
    <property type="entry name" value="CHEMOTAXIS_TRANSDUC_2"/>
    <property type="match status" value="1"/>
</dbReference>
<evidence type="ECO:0000256" key="8">
    <source>
        <dbReference type="PROSITE-ProRule" id="PRU00284"/>
    </source>
</evidence>
<dbReference type="Gene3D" id="1.10.287.950">
    <property type="entry name" value="Methyl-accepting chemotaxis protein"/>
    <property type="match status" value="1"/>
</dbReference>
<keyword evidence="4 10" id="KW-0812">Transmembrane</keyword>
<keyword evidence="3" id="KW-0488">Methylation</keyword>
<evidence type="ECO:0000256" key="9">
    <source>
        <dbReference type="SAM" id="Coils"/>
    </source>
</evidence>
<keyword evidence="5 10" id="KW-1133">Transmembrane helix</keyword>
<evidence type="ECO:0000256" key="6">
    <source>
        <dbReference type="ARBA" id="ARBA00023136"/>
    </source>
</evidence>
<feature type="domain" description="Methyl-accepting transducer" evidence="11">
    <location>
        <begin position="382"/>
        <end position="611"/>
    </location>
</feature>
<dbReference type="CDD" id="cd11386">
    <property type="entry name" value="MCP_signal"/>
    <property type="match status" value="1"/>
</dbReference>
<proteinExistence type="inferred from homology"/>
<keyword evidence="6 10" id="KW-0472">Membrane</keyword>
<dbReference type="InterPro" id="IPR033479">
    <property type="entry name" value="dCache_1"/>
</dbReference>
<dbReference type="CDD" id="cd12913">
    <property type="entry name" value="PDC1_MCP_like"/>
    <property type="match status" value="1"/>
</dbReference>
<dbReference type="CDD" id="cd12912">
    <property type="entry name" value="PDC2_MCP_like"/>
    <property type="match status" value="1"/>
</dbReference>
<evidence type="ECO:0000256" key="7">
    <source>
        <dbReference type="ARBA" id="ARBA00029447"/>
    </source>
</evidence>
<keyword evidence="8" id="KW-0807">Transducer</keyword>
<name>A0ABV8S1F3_9BURK</name>
<feature type="coiled-coil region" evidence="9">
    <location>
        <begin position="401"/>
        <end position="435"/>
    </location>
</feature>
<evidence type="ECO:0000256" key="3">
    <source>
        <dbReference type="ARBA" id="ARBA00022481"/>
    </source>
</evidence>
<reference evidence="13" key="1">
    <citation type="journal article" date="2019" name="Int. J. Syst. Evol. Microbiol.">
        <title>The Global Catalogue of Microorganisms (GCM) 10K type strain sequencing project: providing services to taxonomists for standard genome sequencing and annotation.</title>
        <authorList>
            <consortium name="The Broad Institute Genomics Platform"/>
            <consortium name="The Broad Institute Genome Sequencing Center for Infectious Disease"/>
            <person name="Wu L."/>
            <person name="Ma J."/>
        </authorList>
    </citation>
    <scope>NUCLEOTIDE SEQUENCE [LARGE SCALE GENOMIC DNA]</scope>
    <source>
        <strain evidence="13">CGMCC 1.19029</strain>
    </source>
</reference>
<gene>
    <name evidence="12" type="ORF">ACFO0J_15590</name>
</gene>
<comment type="caution">
    <text evidence="12">The sequence shown here is derived from an EMBL/GenBank/DDBJ whole genome shotgun (WGS) entry which is preliminary data.</text>
</comment>
<dbReference type="SUPFAM" id="SSF58104">
    <property type="entry name" value="Methyl-accepting chemotaxis protein (MCP) signaling domain"/>
    <property type="match status" value="1"/>
</dbReference>
<protein>
    <submittedName>
        <fullName evidence="12">Methyl-accepting chemotaxis protein</fullName>
    </submittedName>
</protein>
<dbReference type="PRINTS" id="PR00260">
    <property type="entry name" value="CHEMTRNSDUCR"/>
</dbReference>
<evidence type="ECO:0000313" key="12">
    <source>
        <dbReference type="EMBL" id="MFC4299466.1"/>
    </source>
</evidence>
<evidence type="ECO:0000259" key="11">
    <source>
        <dbReference type="PROSITE" id="PS50111"/>
    </source>
</evidence>
<keyword evidence="9" id="KW-0175">Coiled coil</keyword>